<dbReference type="InterPro" id="IPR022764">
    <property type="entry name" value="Peptidase_S54_rhomboid_dom"/>
</dbReference>
<keyword evidence="5 7" id="KW-1133">Transmembrane helix</keyword>
<dbReference type="GO" id="GO:0004252">
    <property type="term" value="F:serine-type endopeptidase activity"/>
    <property type="evidence" value="ECO:0007669"/>
    <property type="project" value="InterPro"/>
</dbReference>
<feature type="transmembrane region" description="Helical" evidence="7">
    <location>
        <begin position="253"/>
        <end position="270"/>
    </location>
</feature>
<keyword evidence="11" id="KW-1185">Reference proteome</keyword>
<evidence type="ECO:0000313" key="10">
    <source>
        <dbReference type="EMBL" id="QTH70796.1"/>
    </source>
</evidence>
<evidence type="ECO:0000313" key="11">
    <source>
        <dbReference type="Proteomes" id="UP000664904"/>
    </source>
</evidence>
<protein>
    <submittedName>
        <fullName evidence="10">Rhomboid family intramembrane serine protease</fullName>
    </submittedName>
</protein>
<evidence type="ECO:0000256" key="1">
    <source>
        <dbReference type="ARBA" id="ARBA00004141"/>
    </source>
</evidence>
<evidence type="ECO:0000256" key="3">
    <source>
        <dbReference type="ARBA" id="ARBA00022519"/>
    </source>
</evidence>
<keyword evidence="4 7" id="KW-0812">Transmembrane</keyword>
<accession>A0A975HK94</accession>
<feature type="transmembrane region" description="Helical" evidence="7">
    <location>
        <begin position="102"/>
        <end position="119"/>
    </location>
</feature>
<keyword evidence="6 7" id="KW-0472">Membrane</keyword>
<feature type="transmembrane region" description="Helical" evidence="7">
    <location>
        <begin position="196"/>
        <end position="214"/>
    </location>
</feature>
<feature type="transmembrane region" description="Helical" evidence="7">
    <location>
        <begin position="226"/>
        <end position="247"/>
    </location>
</feature>
<evidence type="ECO:0000256" key="7">
    <source>
        <dbReference type="SAM" id="Phobius"/>
    </source>
</evidence>
<evidence type="ECO:0000256" key="5">
    <source>
        <dbReference type="ARBA" id="ARBA00022989"/>
    </source>
</evidence>
<dbReference type="Pfam" id="PF01694">
    <property type="entry name" value="Rhomboid"/>
    <property type="match status" value="1"/>
</dbReference>
<dbReference type="Gene3D" id="1.20.1540.10">
    <property type="entry name" value="Rhomboid-like"/>
    <property type="match status" value="1"/>
</dbReference>
<keyword evidence="10" id="KW-0645">Protease</keyword>
<name>A0A975HK94_9GAMM</name>
<dbReference type="PANTHER" id="PTHR43066:SF26">
    <property type="entry name" value="RHOMBOID PROTEASE GLPG"/>
    <property type="match status" value="1"/>
</dbReference>
<sequence length="277" mass="31565">MRGTLVRLGEYNRPRLLQGVVDYLKTQHIDVTIRVLDGQTAELWVQDTHLEKALPIWQQFIRDPHAQQFQDAAWALNQTSPLFTYPSSSLNLMSRAKALDPFVFLTALICFVTFFSLHLVAPEATFHTFQFEKSNVFHWFSPVFLHFDVLHLVFNLMWWIYLGDKIAKQFSQLTLITLFACSALASNWMQYLIVDANFGGMSGVVYALCGFLWLNHSRYPHGPMLLPKAMIGLMLVWMLVGFADILYVSMANWAHLFGLIVGGLLGWGWGKPSGTST</sequence>
<dbReference type="Pfam" id="PF12122">
    <property type="entry name" value="Rhomboid_N"/>
    <property type="match status" value="1"/>
</dbReference>
<evidence type="ECO:0000256" key="2">
    <source>
        <dbReference type="ARBA" id="ARBA00022475"/>
    </source>
</evidence>
<dbReference type="Proteomes" id="UP000664904">
    <property type="component" value="Chromosome"/>
</dbReference>
<feature type="domain" description="Peptidase S54 GlpG peptidase N-terminal" evidence="9">
    <location>
        <begin position="6"/>
        <end position="87"/>
    </location>
</feature>
<dbReference type="Gene3D" id="3.30.70.2350">
    <property type="match status" value="1"/>
</dbReference>
<dbReference type="PANTHER" id="PTHR43066">
    <property type="entry name" value="RHOMBOID-RELATED PROTEIN"/>
    <property type="match status" value="1"/>
</dbReference>
<dbReference type="GO" id="GO:0016020">
    <property type="term" value="C:membrane"/>
    <property type="evidence" value="ECO:0007669"/>
    <property type="project" value="UniProtKB-SubCell"/>
</dbReference>
<evidence type="ECO:0000259" key="8">
    <source>
        <dbReference type="Pfam" id="PF01694"/>
    </source>
</evidence>
<dbReference type="InterPro" id="IPR022732">
    <property type="entry name" value="Peptidase_S54_GlpG_N"/>
</dbReference>
<keyword evidence="2" id="KW-1003">Cell membrane</keyword>
<evidence type="ECO:0000259" key="9">
    <source>
        <dbReference type="Pfam" id="PF12122"/>
    </source>
</evidence>
<feature type="domain" description="Peptidase S54 rhomboid" evidence="8">
    <location>
        <begin position="135"/>
        <end position="268"/>
    </location>
</feature>
<keyword evidence="10" id="KW-0378">Hydrolase</keyword>
<dbReference type="AlphaFoldDB" id="A0A975HK94"/>
<keyword evidence="3" id="KW-0997">Cell inner membrane</keyword>
<dbReference type="GO" id="GO:0006508">
    <property type="term" value="P:proteolysis"/>
    <property type="evidence" value="ECO:0007669"/>
    <property type="project" value="UniProtKB-KW"/>
</dbReference>
<dbReference type="RefSeq" id="WP_208842379.1">
    <property type="nucleotide sequence ID" value="NZ_CP072133.1"/>
</dbReference>
<evidence type="ECO:0000256" key="6">
    <source>
        <dbReference type="ARBA" id="ARBA00023136"/>
    </source>
</evidence>
<dbReference type="InterPro" id="IPR038236">
    <property type="entry name" value="GlpG_N_sf"/>
</dbReference>
<dbReference type="EMBL" id="CP072133">
    <property type="protein sequence ID" value="QTH70796.1"/>
    <property type="molecule type" value="Genomic_DNA"/>
</dbReference>
<comment type="subcellular location">
    <subcellularLocation>
        <location evidence="1">Membrane</location>
        <topology evidence="1">Multi-pass membrane protein</topology>
    </subcellularLocation>
</comment>
<gene>
    <name evidence="10" type="ORF">J5O05_12915</name>
</gene>
<dbReference type="SUPFAM" id="SSF144091">
    <property type="entry name" value="Rhomboid-like"/>
    <property type="match status" value="1"/>
</dbReference>
<evidence type="ECO:0000256" key="4">
    <source>
        <dbReference type="ARBA" id="ARBA00022692"/>
    </source>
</evidence>
<dbReference type="InterPro" id="IPR035952">
    <property type="entry name" value="Rhomboid-like_sf"/>
</dbReference>
<organism evidence="10 11">
    <name type="scientific">Pseudoalteromonas xiamenensis</name>
    <dbReference type="NCBI Taxonomy" id="882626"/>
    <lineage>
        <taxon>Bacteria</taxon>
        <taxon>Pseudomonadati</taxon>
        <taxon>Pseudomonadota</taxon>
        <taxon>Gammaproteobacteria</taxon>
        <taxon>Alteromonadales</taxon>
        <taxon>Pseudoalteromonadaceae</taxon>
        <taxon>Pseudoalteromonas</taxon>
    </lineage>
</organism>
<feature type="transmembrane region" description="Helical" evidence="7">
    <location>
        <begin position="139"/>
        <end position="161"/>
    </location>
</feature>
<dbReference type="KEGG" id="pxi:J5O05_12915"/>
<proteinExistence type="predicted"/>
<reference evidence="10" key="1">
    <citation type="submission" date="2021-03" db="EMBL/GenBank/DDBJ databases">
        <title>Complete Genome of Pseudoalteromonas xiamenensis STKMTI.2, a new potential marine bacterium producing anti-Vibrio compounds.</title>
        <authorList>
            <person name="Handayani D.P."/>
            <person name="Isnansetyo A."/>
            <person name="Istiqomah I."/>
            <person name="Jumina J."/>
        </authorList>
    </citation>
    <scope>NUCLEOTIDE SEQUENCE</scope>
    <source>
        <strain evidence="10">STKMTI.2</strain>
    </source>
</reference>